<dbReference type="EMBL" id="CAKLDI010000001">
    <property type="protein sequence ID" value="CAH0534632.1"/>
    <property type="molecule type" value="Genomic_DNA"/>
</dbReference>
<gene>
    <name evidence="1" type="ORF">VST7929_02582</name>
</gene>
<sequence>MNKGTHMKLATCLGLSSLLLVGCQSEETSEGCLTYASVYTIERLDSDGEIFDTKTHRVTYDSKKHTLITTICSKDCGEDSDWQRTELVYANDQDFIADQLLPGKLLAKKFEQNGYLEEYQHDEQGRAIAIQSYQEDTETKLEVKAYDQQGRVTQLFNPVDNWQMLIRFEGNKEFREFTLPNMPASKWLTVKNELNLVSEFYDLNANRLTERLKPGSVQTQIFCMK</sequence>
<organism evidence="1 2">
    <name type="scientific">Vibrio stylophorae</name>
    <dbReference type="NCBI Taxonomy" id="659351"/>
    <lineage>
        <taxon>Bacteria</taxon>
        <taxon>Pseudomonadati</taxon>
        <taxon>Pseudomonadota</taxon>
        <taxon>Gammaproteobacteria</taxon>
        <taxon>Vibrionales</taxon>
        <taxon>Vibrionaceae</taxon>
        <taxon>Vibrio</taxon>
    </lineage>
</organism>
<accession>A0ABM8ZWB6</accession>
<dbReference type="RefSeq" id="WP_237467564.1">
    <property type="nucleotide sequence ID" value="NZ_CAKLDI010000001.1"/>
</dbReference>
<evidence type="ECO:0000313" key="1">
    <source>
        <dbReference type="EMBL" id="CAH0534632.1"/>
    </source>
</evidence>
<evidence type="ECO:0008006" key="3">
    <source>
        <dbReference type="Google" id="ProtNLM"/>
    </source>
</evidence>
<keyword evidence="2" id="KW-1185">Reference proteome</keyword>
<protein>
    <recommendedName>
        <fullName evidence="3">Lipoprotein</fullName>
    </recommendedName>
</protein>
<dbReference type="PROSITE" id="PS51257">
    <property type="entry name" value="PROKAR_LIPOPROTEIN"/>
    <property type="match status" value="1"/>
</dbReference>
<evidence type="ECO:0000313" key="2">
    <source>
        <dbReference type="Proteomes" id="UP000838672"/>
    </source>
</evidence>
<proteinExistence type="predicted"/>
<reference evidence="1" key="1">
    <citation type="submission" date="2021-11" db="EMBL/GenBank/DDBJ databases">
        <authorList>
            <person name="Rodrigo-Torres L."/>
            <person name="Arahal R. D."/>
            <person name="Lucena T."/>
        </authorList>
    </citation>
    <scope>NUCLEOTIDE SEQUENCE</scope>
    <source>
        <strain evidence="1">CECT 7929</strain>
    </source>
</reference>
<dbReference type="Proteomes" id="UP000838672">
    <property type="component" value="Unassembled WGS sequence"/>
</dbReference>
<name>A0ABM8ZWB6_9VIBR</name>
<comment type="caution">
    <text evidence="1">The sequence shown here is derived from an EMBL/GenBank/DDBJ whole genome shotgun (WGS) entry which is preliminary data.</text>
</comment>